<feature type="region of interest" description="Disordered" evidence="4">
    <location>
        <begin position="1221"/>
        <end position="1247"/>
    </location>
</feature>
<dbReference type="SUPFAM" id="SSF52540">
    <property type="entry name" value="P-loop containing nucleoside triphosphate hydrolases"/>
    <property type="match status" value="1"/>
</dbReference>
<reference evidence="6 7" key="1">
    <citation type="submission" date="2016-03" db="EMBL/GenBank/DDBJ databases">
        <authorList>
            <person name="Ploux O."/>
        </authorList>
    </citation>
    <scope>NUCLEOTIDE SEQUENCE [LARGE SCALE GENOMIC DNA]</scope>
    <source>
        <strain evidence="6 7">UAMH 11012</strain>
    </source>
</reference>
<dbReference type="InterPro" id="IPR031359">
    <property type="entry name" value="NACHT_N"/>
</dbReference>
<feature type="compositionally biased region" description="Polar residues" evidence="4">
    <location>
        <begin position="67"/>
        <end position="80"/>
    </location>
</feature>
<dbReference type="Proteomes" id="UP000184330">
    <property type="component" value="Unassembled WGS sequence"/>
</dbReference>
<dbReference type="PANTHER" id="PTHR10039">
    <property type="entry name" value="AMELOGENIN"/>
    <property type="match status" value="1"/>
</dbReference>
<dbReference type="OrthoDB" id="4772757at2759"/>
<feature type="coiled-coil region" evidence="3">
    <location>
        <begin position="203"/>
        <end position="266"/>
    </location>
</feature>
<evidence type="ECO:0000256" key="4">
    <source>
        <dbReference type="SAM" id="MobiDB-lite"/>
    </source>
</evidence>
<gene>
    <name evidence="6" type="ORF">PAC_17469</name>
</gene>
<feature type="repeat" description="ANK" evidence="2">
    <location>
        <begin position="1051"/>
        <end position="1083"/>
    </location>
</feature>
<keyword evidence="7" id="KW-1185">Reference proteome</keyword>
<dbReference type="Gene3D" id="1.25.40.20">
    <property type="entry name" value="Ankyrin repeat-containing domain"/>
    <property type="match status" value="1"/>
</dbReference>
<evidence type="ECO:0000313" key="7">
    <source>
        <dbReference type="Proteomes" id="UP000184330"/>
    </source>
</evidence>
<dbReference type="EMBL" id="FJOG01000045">
    <property type="protein sequence ID" value="CZR67570.1"/>
    <property type="molecule type" value="Genomic_DNA"/>
</dbReference>
<organism evidence="6 7">
    <name type="scientific">Phialocephala subalpina</name>
    <dbReference type="NCBI Taxonomy" id="576137"/>
    <lineage>
        <taxon>Eukaryota</taxon>
        <taxon>Fungi</taxon>
        <taxon>Dikarya</taxon>
        <taxon>Ascomycota</taxon>
        <taxon>Pezizomycotina</taxon>
        <taxon>Leotiomycetes</taxon>
        <taxon>Helotiales</taxon>
        <taxon>Mollisiaceae</taxon>
        <taxon>Phialocephala</taxon>
        <taxon>Phialocephala fortinii species complex</taxon>
    </lineage>
</organism>
<keyword evidence="1" id="KW-0677">Repeat</keyword>
<dbReference type="SUPFAM" id="SSF48403">
    <property type="entry name" value="Ankyrin repeat"/>
    <property type="match status" value="1"/>
</dbReference>
<dbReference type="InterPro" id="IPR056884">
    <property type="entry name" value="NPHP3-like_N"/>
</dbReference>
<dbReference type="PROSITE" id="PS50088">
    <property type="entry name" value="ANK_REPEAT"/>
    <property type="match status" value="3"/>
</dbReference>
<dbReference type="PROSITE" id="PS50297">
    <property type="entry name" value="ANK_REP_REGION"/>
    <property type="match status" value="2"/>
</dbReference>
<dbReference type="Gene3D" id="3.40.50.300">
    <property type="entry name" value="P-loop containing nucleotide triphosphate hydrolases"/>
    <property type="match status" value="1"/>
</dbReference>
<dbReference type="Pfam" id="PF17100">
    <property type="entry name" value="NACHT_N"/>
    <property type="match status" value="1"/>
</dbReference>
<dbReference type="PANTHER" id="PTHR10039:SF16">
    <property type="entry name" value="GPI INOSITOL-DEACYLASE"/>
    <property type="match status" value="1"/>
</dbReference>
<dbReference type="STRING" id="576137.A0A1L7XRA9"/>
<dbReference type="InterPro" id="IPR027417">
    <property type="entry name" value="P-loop_NTPase"/>
</dbReference>
<keyword evidence="2" id="KW-0040">ANK repeat</keyword>
<dbReference type="SMART" id="SM00248">
    <property type="entry name" value="ANK"/>
    <property type="match status" value="6"/>
</dbReference>
<dbReference type="InterPro" id="IPR036770">
    <property type="entry name" value="Ankyrin_rpt-contain_sf"/>
</dbReference>
<evidence type="ECO:0000259" key="5">
    <source>
        <dbReference type="PROSITE" id="PS50837"/>
    </source>
</evidence>
<proteinExistence type="predicted"/>
<dbReference type="InterPro" id="IPR002110">
    <property type="entry name" value="Ankyrin_rpt"/>
</dbReference>
<feature type="region of interest" description="Disordered" evidence="4">
    <location>
        <begin position="64"/>
        <end position="174"/>
    </location>
</feature>
<accession>A0A1L7XRA9</accession>
<feature type="compositionally biased region" description="Low complexity" evidence="4">
    <location>
        <begin position="1237"/>
        <end position="1247"/>
    </location>
</feature>
<evidence type="ECO:0000256" key="2">
    <source>
        <dbReference type="PROSITE-ProRule" id="PRU00023"/>
    </source>
</evidence>
<feature type="domain" description="NACHT" evidence="5">
    <location>
        <begin position="522"/>
        <end position="635"/>
    </location>
</feature>
<evidence type="ECO:0000256" key="1">
    <source>
        <dbReference type="ARBA" id="ARBA00022737"/>
    </source>
</evidence>
<evidence type="ECO:0000256" key="3">
    <source>
        <dbReference type="SAM" id="Coils"/>
    </source>
</evidence>
<dbReference type="PROSITE" id="PS50837">
    <property type="entry name" value="NACHT"/>
    <property type="match status" value="1"/>
</dbReference>
<name>A0A1L7XRA9_9HELO</name>
<dbReference type="Pfam" id="PF24883">
    <property type="entry name" value="NPHP3_N"/>
    <property type="match status" value="1"/>
</dbReference>
<feature type="compositionally biased region" description="Polar residues" evidence="4">
    <location>
        <begin position="154"/>
        <end position="166"/>
    </location>
</feature>
<feature type="repeat" description="ANK" evidence="2">
    <location>
        <begin position="1117"/>
        <end position="1149"/>
    </location>
</feature>
<keyword evidence="3" id="KW-0175">Coiled coil</keyword>
<dbReference type="InterPro" id="IPR007111">
    <property type="entry name" value="NACHT_NTPase"/>
</dbReference>
<dbReference type="AlphaFoldDB" id="A0A1L7XRA9"/>
<sequence>MLDASCSKYWTSNIITFRQSIPLNLCRHLVQVLLAAPDFEYAQMAGSEDERNGGGRKKTKDRFKSLFTKSQNRPAKTGEQSPLPHRPDKLPTTEQKNIDGTGTSGAQSTTSGVAQSKSLGATNDPAMQREPEGSKSSVAQTVEPPVMETGPGAASTSSPEPAQPATSKVDLPSTGAVGTITPAAHTVSRQPPEPLKPVGELWNEAYEELKDKEKSLIKEYEAAMSQDMSTILCSTSLALGAPEVSVRRKEQMVALVEKKVVEAKKNAWKLKYGDSEVLVKDLAEPVVNLINDAEKFVDGVVSANPYASIAWAGVSLLLPLFLNPSKQAASLATGLDYIGNLIVRSDMRQKLYERQYKVANSSEGLHEYRDTLKELYVRILKFEAKCVCYYSKNQVSRLSRDIAKWDMWDSLLQDVTVQEGEFVKVYKIWKDLIAQEEYEKLSSRHAESINVMKLISENIVGFQQAVTSAQSDTKRAKFIKWLSTVDPSINYSSAREKHQPDTGNWLTQESAGFKNWENVSNSFLWINGKAGSGKTILSSSVIKHLKSSYGGNPQVALAYYYFRFDDQEKPNIMTLSRSLIKQLYCCRPNTPEAVEALYKYCENGQSPDADDLRTALVATIRGFSAVYLVLDALDEYSLEVSERKKVLDFIRQIHRVNLKNLHILCTSRREADIEKAFKPLFPASATGNTDVDLMAYRGKVDHDIGLHIDKTLASETYDDWSEELKMEVRQALVERADGMFQYISCQFDALRDLPGPRAIREALRNLPEGLDATYDRIFQSIKPKYRKPVANILKWLAFSRRTLSVGELADIFILDHDRKPPFDEGDRLNLPESVLKYLPSLVTKASGSLYYTRAIKRSGKVRLAHFSIKEYLISPRMAQGPAKYFSTTETEAHLHISKACLAYHLHLSATILVTEEQCEHFTLWKYAAERWSEHLEQVPRASWSPLATDMASQVLTPSSQNLLNIIRICSPDYYPLEQWDKNFPPAPLYYVASLGAAQLTELLLDKKVNIDEPSPASENGFALIAAADREHAHIVKLLLDRGANINVQEHFRGSALHAAVYRENKSTVQLLLDRGADVNAQGGYVGSALQAAVYYRNKSILQLLIDRGAQVNVQGGEFGSALTTAVFVGSKRIIRLLLDGGADINAKTGISYGNALYAAIATDNIECAELLISRGAKVWPTGQELENEFQRIEEEMEKREVVKLRKFQDDASGYIAAAKAVEREGAPFPDDDDDVSESSISDQSEDL</sequence>
<evidence type="ECO:0000313" key="6">
    <source>
        <dbReference type="EMBL" id="CZR67570.1"/>
    </source>
</evidence>
<feature type="compositionally biased region" description="Low complexity" evidence="4">
    <location>
        <begin position="100"/>
        <end position="112"/>
    </location>
</feature>
<dbReference type="Pfam" id="PF12796">
    <property type="entry name" value="Ank_2"/>
    <property type="match status" value="1"/>
</dbReference>
<protein>
    <recommendedName>
        <fullName evidence="5">NACHT domain-containing protein</fullName>
    </recommendedName>
</protein>
<feature type="repeat" description="ANK" evidence="2">
    <location>
        <begin position="1018"/>
        <end position="1050"/>
    </location>
</feature>